<dbReference type="OrthoDB" id="2786695at2"/>
<protein>
    <recommendedName>
        <fullName evidence="1">CD-NTase associated protein 4-like DNA endonuclease domain-containing protein</fullName>
    </recommendedName>
</protein>
<dbReference type="Proteomes" id="UP000251561">
    <property type="component" value="Chromosome"/>
</dbReference>
<proteinExistence type="predicted"/>
<sequence>MSRKFQDQTAADKKEIGFHYQHYYALLQLLKLNPDESLSVEEKDDIVITSSSGLKLLQLKHTLQTKIDGSTKNLTSKDYSLWHTIDNWLKLICDPEDGREDDSAQIAFIASTYFGLITNKSKSDENVFLNNLEELKKAAINIEQFKENLSNLTEPKKNSKSKKVKDQSIEEPIMNQVIIDFLEFKYLEQLLSRIDITVNEDNLICQIKEYLRINLAVDNYEDAFFEIEGRLRTINYLTIKDNEKVVYSKADFSKKILQPVLDKVRNSKFYKTTEAYIENPKLEDRIFAKQLLDLDIDLEDIIEYNHYMQICLANLKKWEERDNIILPEERELYFKQAVKTWKHRHQIRHRQANSEENNSLDCYDDCMLEVLKLSSIEMDPDISNGTFIYLSDELRIGWLKKWKDKYGNK</sequence>
<organism evidence="2 3">
    <name type="scientific">Flavobacterium fluviale</name>
    <dbReference type="NCBI Taxonomy" id="2249356"/>
    <lineage>
        <taxon>Bacteria</taxon>
        <taxon>Pseudomonadati</taxon>
        <taxon>Bacteroidota</taxon>
        <taxon>Flavobacteriia</taxon>
        <taxon>Flavobacteriales</taxon>
        <taxon>Flavobacteriaceae</taxon>
        <taxon>Flavobacterium</taxon>
    </lineage>
</organism>
<reference evidence="2 3" key="1">
    <citation type="submission" date="2018-06" db="EMBL/GenBank/DDBJ databases">
        <title>Genome sequencing of Flavobacterium.</title>
        <authorList>
            <person name="Baek M.-G."/>
            <person name="Yi H."/>
        </authorList>
    </citation>
    <scope>NUCLEOTIDE SEQUENCE [LARGE SCALE GENOMIC DNA]</scope>
    <source>
        <strain evidence="2 3">HYN0086</strain>
    </source>
</reference>
<dbReference type="InterPro" id="IPR025382">
    <property type="entry name" value="Cap4-like_endonuclease_dom"/>
</dbReference>
<accession>A0A344LUU1</accession>
<dbReference type="Pfam" id="PF14130">
    <property type="entry name" value="Cap4_nuclease"/>
    <property type="match status" value="1"/>
</dbReference>
<gene>
    <name evidence="2" type="ORF">HYN86_14190</name>
</gene>
<dbReference type="RefSeq" id="WP_113678629.1">
    <property type="nucleotide sequence ID" value="NZ_CP030261.1"/>
</dbReference>
<dbReference type="GO" id="GO:0004518">
    <property type="term" value="F:nuclease activity"/>
    <property type="evidence" value="ECO:0007669"/>
    <property type="project" value="InterPro"/>
</dbReference>
<evidence type="ECO:0000259" key="1">
    <source>
        <dbReference type="Pfam" id="PF14130"/>
    </source>
</evidence>
<dbReference type="AlphaFoldDB" id="A0A344LUU1"/>
<dbReference type="KEGG" id="ffl:HYN86_14190"/>
<name>A0A344LUU1_9FLAO</name>
<feature type="domain" description="CD-NTase associated protein 4-like DNA endonuclease" evidence="1">
    <location>
        <begin position="17"/>
        <end position="178"/>
    </location>
</feature>
<dbReference type="EMBL" id="CP030261">
    <property type="protein sequence ID" value="AXB57683.1"/>
    <property type="molecule type" value="Genomic_DNA"/>
</dbReference>
<evidence type="ECO:0000313" key="2">
    <source>
        <dbReference type="EMBL" id="AXB57683.1"/>
    </source>
</evidence>
<evidence type="ECO:0000313" key="3">
    <source>
        <dbReference type="Proteomes" id="UP000251561"/>
    </source>
</evidence>
<keyword evidence="3" id="KW-1185">Reference proteome</keyword>